<name>A0A937HE55_9PROT</name>
<reference evidence="3" key="1">
    <citation type="submission" date="2020-10" db="EMBL/GenBank/DDBJ databases">
        <title>Microbiome of the Black Sea water column analyzed by genome centric metagenomics.</title>
        <authorList>
            <person name="Cabello-Yeves P.J."/>
            <person name="Callieri C."/>
            <person name="Picazo A."/>
            <person name="Mehrshad M."/>
            <person name="Haro-Moreno J.M."/>
            <person name="Roda-Garcia J."/>
            <person name="Dzembekova N."/>
            <person name="Slabakova V."/>
            <person name="Slabakova N."/>
            <person name="Moncheva S."/>
            <person name="Rodriguez-Valera F."/>
        </authorList>
    </citation>
    <scope>NUCLEOTIDE SEQUENCE</scope>
    <source>
        <strain evidence="3">BS307-5m-G5</strain>
    </source>
</reference>
<organism evidence="3 4">
    <name type="scientific">PS1 clade bacterium</name>
    <dbReference type="NCBI Taxonomy" id="2175152"/>
    <lineage>
        <taxon>Bacteria</taxon>
        <taxon>Pseudomonadati</taxon>
        <taxon>Pseudomonadota</taxon>
        <taxon>Alphaproteobacteria</taxon>
        <taxon>PS1 clade</taxon>
    </lineage>
</organism>
<evidence type="ECO:0000256" key="1">
    <source>
        <dbReference type="SAM" id="MobiDB-lite"/>
    </source>
</evidence>
<protein>
    <recommendedName>
        <fullName evidence="5">DUF2946 domain-containing protein</fullName>
    </recommendedName>
</protein>
<evidence type="ECO:0000313" key="3">
    <source>
        <dbReference type="EMBL" id="MBL6761086.1"/>
    </source>
</evidence>
<keyword evidence="2" id="KW-0732">Signal</keyword>
<proteinExistence type="predicted"/>
<evidence type="ECO:0000256" key="2">
    <source>
        <dbReference type="SAM" id="SignalP"/>
    </source>
</evidence>
<comment type="caution">
    <text evidence="3">The sequence shown here is derived from an EMBL/GenBank/DDBJ whole genome shotgun (WGS) entry which is preliminary data.</text>
</comment>
<gene>
    <name evidence="3" type="ORF">ISQ19_00140</name>
</gene>
<dbReference type="EMBL" id="JADHOK010000001">
    <property type="protein sequence ID" value="MBL6761086.1"/>
    <property type="molecule type" value="Genomic_DNA"/>
</dbReference>
<feature type="signal peptide" evidence="2">
    <location>
        <begin position="1"/>
        <end position="24"/>
    </location>
</feature>
<feature type="region of interest" description="Disordered" evidence="1">
    <location>
        <begin position="72"/>
        <end position="100"/>
    </location>
</feature>
<sequence>MMQRSRHLTVGFLMLVLQLGLAHAVQHDLHDFDPTHLHEQQQSHSEDNCLLADTPQAKSALPLLCVAPACQPQHDVPPTADRHSTKHYSKAAPRGPPASL</sequence>
<feature type="chain" id="PRO_5036906416" description="DUF2946 domain-containing protein" evidence="2">
    <location>
        <begin position="25"/>
        <end position="100"/>
    </location>
</feature>
<accession>A0A937HE55</accession>
<evidence type="ECO:0008006" key="5">
    <source>
        <dbReference type="Google" id="ProtNLM"/>
    </source>
</evidence>
<evidence type="ECO:0000313" key="4">
    <source>
        <dbReference type="Proteomes" id="UP000785783"/>
    </source>
</evidence>
<dbReference type="AlphaFoldDB" id="A0A937HE55"/>
<dbReference type="Proteomes" id="UP000785783">
    <property type="component" value="Unassembled WGS sequence"/>
</dbReference>